<dbReference type="Proteomes" id="UP000321464">
    <property type="component" value="Unassembled WGS sequence"/>
</dbReference>
<protein>
    <submittedName>
        <fullName evidence="2">Uncharacterized protein</fullName>
    </submittedName>
</protein>
<dbReference type="AlphaFoldDB" id="A0A512AFJ1"/>
<evidence type="ECO:0000256" key="1">
    <source>
        <dbReference type="SAM" id="Coils"/>
    </source>
</evidence>
<organism evidence="2 3">
    <name type="scientific">Novosphingobium sediminis</name>
    <dbReference type="NCBI Taxonomy" id="707214"/>
    <lineage>
        <taxon>Bacteria</taxon>
        <taxon>Pseudomonadati</taxon>
        <taxon>Pseudomonadota</taxon>
        <taxon>Alphaproteobacteria</taxon>
        <taxon>Sphingomonadales</taxon>
        <taxon>Sphingomonadaceae</taxon>
        <taxon>Novosphingobium</taxon>
    </lineage>
</organism>
<dbReference type="EMBL" id="BJYR01000002">
    <property type="protein sequence ID" value="GEN98463.1"/>
    <property type="molecule type" value="Genomic_DNA"/>
</dbReference>
<evidence type="ECO:0000313" key="2">
    <source>
        <dbReference type="EMBL" id="GEN98463.1"/>
    </source>
</evidence>
<name>A0A512AFJ1_9SPHN</name>
<keyword evidence="1" id="KW-0175">Coiled coil</keyword>
<accession>A0A512AFJ1</accession>
<evidence type="ECO:0000313" key="3">
    <source>
        <dbReference type="Proteomes" id="UP000321464"/>
    </source>
</evidence>
<comment type="caution">
    <text evidence="2">The sequence shown here is derived from an EMBL/GenBank/DDBJ whole genome shotgun (WGS) entry which is preliminary data.</text>
</comment>
<proteinExistence type="predicted"/>
<feature type="coiled-coil region" evidence="1">
    <location>
        <begin position="16"/>
        <end position="70"/>
    </location>
</feature>
<gene>
    <name evidence="2" type="ORF">NSE01_02960</name>
</gene>
<keyword evidence="3" id="KW-1185">Reference proteome</keyword>
<reference evidence="2 3" key="1">
    <citation type="submission" date="2019-07" db="EMBL/GenBank/DDBJ databases">
        <title>Whole genome shotgun sequence of Novosphingobium sediminis NBRC 106119.</title>
        <authorList>
            <person name="Hosoyama A."/>
            <person name="Uohara A."/>
            <person name="Ohji S."/>
            <person name="Ichikawa N."/>
        </authorList>
    </citation>
    <scope>NUCLEOTIDE SEQUENCE [LARGE SCALE GENOMIC DNA]</scope>
    <source>
        <strain evidence="2 3">NBRC 106119</strain>
    </source>
</reference>
<sequence length="73" mass="7943">MLANTAMTTEGQDSPLNAALDRIEQAVARLEAAVAAAPVPAEVAELRSRHRKLKERVSQEIQQLDLLLANLPQ</sequence>